<proteinExistence type="predicted"/>
<dbReference type="KEGG" id="hni:W911_06055"/>
<evidence type="ECO:0000313" key="2">
    <source>
        <dbReference type="Proteomes" id="UP000018542"/>
    </source>
</evidence>
<accession>V5SBZ7</accession>
<evidence type="ECO:0000313" key="1">
    <source>
        <dbReference type="EMBL" id="AHB48053.1"/>
    </source>
</evidence>
<keyword evidence="2" id="KW-1185">Reference proteome</keyword>
<dbReference type="Proteomes" id="UP000018542">
    <property type="component" value="Chromosome"/>
</dbReference>
<gene>
    <name evidence="1" type="ORF">W911_06055</name>
</gene>
<sequence length="115" mass="13350">MATDFQLSRISHVSRLAIAAVAEGFSRREWPNAIADAIYGFDGTIYYADGCKFEPTDTEVDDTFNDPDFRWISDFLAFANVPPRQRPQQRTLARLRLIDLYFRIKYPERARLIAE</sequence>
<dbReference type="AlphaFoldDB" id="V5SBZ7"/>
<dbReference type="PATRIC" id="fig|1029756.8.peg.1268"/>
<protein>
    <submittedName>
        <fullName evidence="1">Uncharacterized protein</fullName>
    </submittedName>
</protein>
<dbReference type="HOGENOM" id="CLU_152468_0_0_5"/>
<dbReference type="OrthoDB" id="7063057at2"/>
<organism evidence="1 2">
    <name type="scientific">Hyphomicrobium nitrativorans NL23</name>
    <dbReference type="NCBI Taxonomy" id="1029756"/>
    <lineage>
        <taxon>Bacteria</taxon>
        <taxon>Pseudomonadati</taxon>
        <taxon>Pseudomonadota</taxon>
        <taxon>Alphaproteobacteria</taxon>
        <taxon>Hyphomicrobiales</taxon>
        <taxon>Hyphomicrobiaceae</taxon>
        <taxon>Hyphomicrobium</taxon>
    </lineage>
</organism>
<name>V5SBZ7_9HYPH</name>
<dbReference type="RefSeq" id="WP_023786608.1">
    <property type="nucleotide sequence ID" value="NC_022997.1"/>
</dbReference>
<dbReference type="EMBL" id="CP006912">
    <property type="protein sequence ID" value="AHB48053.1"/>
    <property type="molecule type" value="Genomic_DNA"/>
</dbReference>
<reference evidence="1 2" key="1">
    <citation type="journal article" date="2014" name="Genome Announc.">
        <title>Complete Genome Sequence of Hyphomicrobium nitrativorans Strain NL23, a Denitrifying Bacterium Isolated from Biofilm of a Methanol-Fed Denitrification System Treating Seawater at the Montreal Biodome.</title>
        <authorList>
            <person name="Martineau C."/>
            <person name="Villeneuve C."/>
            <person name="Mauffrey F."/>
            <person name="Villemur R."/>
        </authorList>
    </citation>
    <scope>NUCLEOTIDE SEQUENCE [LARGE SCALE GENOMIC DNA]</scope>
    <source>
        <strain evidence="1">NL23</strain>
    </source>
</reference>